<feature type="signal peptide" evidence="2">
    <location>
        <begin position="1"/>
        <end position="22"/>
    </location>
</feature>
<sequence length="880" mass="99944">MQFTRLRVVSLSILSLFSLLRTVPRLFQPDVPFLDLGSDDLRDNGFNLDYSSNTQGPRTTDTDRALATLEFMKQNFPRFSLKSFIQELFTSGDPSIKNVTNSYLGTGGAMHILNTVIGDKGMKEPDIDHWIMEQATLICTKEGKYYEEAKFLRVPAHSVNVQILQSFSVPGLLQVYEKTTSHLQKFLKAVIGKDSPPPGADDSTGRCQHNPDMCSRKKNLHGAMNSLMLWDGRVPKRLVQTLNRYGFCTSYLYQTKAVENVSKDSVRLASQAANDPEKLPLFPYDNFNWMEKAWETSATHGSISHDQVSALLVMFRLPQGLAPTEAAHLASVDNFEQTARTRHQIPPEQSLEDILPSALDQDTFADNAMKQVAHILVEEVAGFKSHLNSLALFFDPHALSTNIKDEEHFLPTYDQEQGSTRGNMLVLEHYFRDVFRIPKTVFENQNFFVLGDRLTTARDRAAQDQRAVDRSEDRFDHLSSFETLSGLMHFVMNQIQNMGKNAWGGANKDSLPNRSNINLRKIDFYAWLRFLDVILRALVLRVAMVILKVSSPEQLQQHTLSSSAFKSLCSYIVVEFLLPSPDRLEADGIKTLSGSAESGNAVLLMHDLMTVREMHHAIKHGYPERVERMLKYWSPMFYAGGGSNYANESMELLHNLNHDWPKDISPILRGGMLINNQAKPAKFKETDIRVEQFNKTIKSHAHGANVRPGLLEKITPAIGHIQELTEQIFEDLGVEDEDQHHAKVRQHKDVGLLLDHLCTSKIFDFQHDKASNHTVVDLYRTGLHQLAGPDGGHARHLHRHYLRSRVRHENQMPPDSTSTPDNTSIHSETSTYEDDLEELQKLDRELALDNERPKFTLLEQLDDQAMRWGIDYSDNNNSFV</sequence>
<accession>A0AAD7MP91</accession>
<dbReference type="EMBL" id="JARJLG010000222">
    <property type="protein sequence ID" value="KAJ7726144.1"/>
    <property type="molecule type" value="Genomic_DNA"/>
</dbReference>
<dbReference type="AlphaFoldDB" id="A0AAD7MP91"/>
<evidence type="ECO:0000259" key="3">
    <source>
        <dbReference type="Pfam" id="PF20231"/>
    </source>
</evidence>
<name>A0AAD7MP91_9AGAR</name>
<feature type="domain" description="DUF6589" evidence="3">
    <location>
        <begin position="347"/>
        <end position="741"/>
    </location>
</feature>
<dbReference type="Pfam" id="PF20231">
    <property type="entry name" value="DUF6589"/>
    <property type="match status" value="1"/>
</dbReference>
<feature type="chain" id="PRO_5042140720" description="DUF6589 domain-containing protein" evidence="2">
    <location>
        <begin position="23"/>
        <end position="880"/>
    </location>
</feature>
<protein>
    <recommendedName>
        <fullName evidence="3">DUF6589 domain-containing protein</fullName>
    </recommendedName>
</protein>
<dbReference type="InterPro" id="IPR046496">
    <property type="entry name" value="DUF6589"/>
</dbReference>
<feature type="region of interest" description="Disordered" evidence="1">
    <location>
        <begin position="806"/>
        <end position="834"/>
    </location>
</feature>
<comment type="caution">
    <text evidence="4">The sequence shown here is derived from an EMBL/GenBank/DDBJ whole genome shotgun (WGS) entry which is preliminary data.</text>
</comment>
<organism evidence="4 5">
    <name type="scientific">Mycena maculata</name>
    <dbReference type="NCBI Taxonomy" id="230809"/>
    <lineage>
        <taxon>Eukaryota</taxon>
        <taxon>Fungi</taxon>
        <taxon>Dikarya</taxon>
        <taxon>Basidiomycota</taxon>
        <taxon>Agaricomycotina</taxon>
        <taxon>Agaricomycetes</taxon>
        <taxon>Agaricomycetidae</taxon>
        <taxon>Agaricales</taxon>
        <taxon>Marasmiineae</taxon>
        <taxon>Mycenaceae</taxon>
        <taxon>Mycena</taxon>
    </lineage>
</organism>
<keyword evidence="5" id="KW-1185">Reference proteome</keyword>
<gene>
    <name evidence="4" type="ORF">DFH07DRAFT_782810</name>
</gene>
<evidence type="ECO:0000313" key="5">
    <source>
        <dbReference type="Proteomes" id="UP001215280"/>
    </source>
</evidence>
<proteinExistence type="predicted"/>
<feature type="compositionally biased region" description="Polar residues" evidence="1">
    <location>
        <begin position="813"/>
        <end position="830"/>
    </location>
</feature>
<reference evidence="4" key="1">
    <citation type="submission" date="2023-03" db="EMBL/GenBank/DDBJ databases">
        <title>Massive genome expansion in bonnet fungi (Mycena s.s.) driven by repeated elements and novel gene families across ecological guilds.</title>
        <authorList>
            <consortium name="Lawrence Berkeley National Laboratory"/>
            <person name="Harder C.B."/>
            <person name="Miyauchi S."/>
            <person name="Viragh M."/>
            <person name="Kuo A."/>
            <person name="Thoen E."/>
            <person name="Andreopoulos B."/>
            <person name="Lu D."/>
            <person name="Skrede I."/>
            <person name="Drula E."/>
            <person name="Henrissat B."/>
            <person name="Morin E."/>
            <person name="Kohler A."/>
            <person name="Barry K."/>
            <person name="LaButti K."/>
            <person name="Morin E."/>
            <person name="Salamov A."/>
            <person name="Lipzen A."/>
            <person name="Mereny Z."/>
            <person name="Hegedus B."/>
            <person name="Baldrian P."/>
            <person name="Stursova M."/>
            <person name="Weitz H."/>
            <person name="Taylor A."/>
            <person name="Grigoriev I.V."/>
            <person name="Nagy L.G."/>
            <person name="Martin F."/>
            <person name="Kauserud H."/>
        </authorList>
    </citation>
    <scope>NUCLEOTIDE SEQUENCE</scope>
    <source>
        <strain evidence="4">CBHHK188m</strain>
    </source>
</reference>
<evidence type="ECO:0000313" key="4">
    <source>
        <dbReference type="EMBL" id="KAJ7726144.1"/>
    </source>
</evidence>
<evidence type="ECO:0000256" key="2">
    <source>
        <dbReference type="SAM" id="SignalP"/>
    </source>
</evidence>
<evidence type="ECO:0000256" key="1">
    <source>
        <dbReference type="SAM" id="MobiDB-lite"/>
    </source>
</evidence>
<dbReference type="Proteomes" id="UP001215280">
    <property type="component" value="Unassembled WGS sequence"/>
</dbReference>
<keyword evidence="2" id="KW-0732">Signal</keyword>